<gene>
    <name evidence="12" type="ORF">Tci_064538</name>
</gene>
<dbReference type="CDD" id="cd06222">
    <property type="entry name" value="RNase_H_like"/>
    <property type="match status" value="1"/>
</dbReference>
<dbReference type="GO" id="GO:0004523">
    <property type="term" value="F:RNA-DNA hybrid ribonuclease activity"/>
    <property type="evidence" value="ECO:0007669"/>
    <property type="project" value="InterPro"/>
</dbReference>
<dbReference type="EMBL" id="BKCJ010010656">
    <property type="protein sequence ID" value="GEU92560.1"/>
    <property type="molecule type" value="Genomic_DNA"/>
</dbReference>
<dbReference type="Pfam" id="PF03652">
    <property type="entry name" value="RuvX"/>
    <property type="match status" value="1"/>
</dbReference>
<dbReference type="PANTHER" id="PTHR33317">
    <property type="entry name" value="POLYNUCLEOTIDYL TRANSFERASE, RIBONUCLEASE H-LIKE SUPERFAMILY PROTEIN"/>
    <property type="match status" value="1"/>
</dbReference>
<protein>
    <submittedName>
        <fullName evidence="12">Putative pre-16s rRNA nuclease</fullName>
    </submittedName>
</protein>
<feature type="region of interest" description="Disordered" evidence="9">
    <location>
        <begin position="644"/>
        <end position="708"/>
    </location>
</feature>
<feature type="compositionally biased region" description="Basic and acidic residues" evidence="9">
    <location>
        <begin position="662"/>
        <end position="692"/>
    </location>
</feature>
<evidence type="ECO:0000256" key="2">
    <source>
        <dbReference type="ARBA" id="ARBA00022490"/>
    </source>
</evidence>
<dbReference type="InterPro" id="IPR036390">
    <property type="entry name" value="WH_DNA-bd_sf"/>
</dbReference>
<dbReference type="SUPFAM" id="SSF53098">
    <property type="entry name" value="Ribonuclease H-like"/>
    <property type="match status" value="2"/>
</dbReference>
<proteinExistence type="inferred from homology"/>
<dbReference type="FunFam" id="3.30.420.140:FF:000008">
    <property type="entry name" value="Putative pre-16S rRNA nuclease"/>
    <property type="match status" value="1"/>
</dbReference>
<dbReference type="InterPro" id="IPR006641">
    <property type="entry name" value="YqgF/RNaseH-like_dom"/>
</dbReference>
<evidence type="ECO:0000256" key="3">
    <source>
        <dbReference type="ARBA" id="ARBA00022517"/>
    </source>
</evidence>
<dbReference type="Gene3D" id="1.10.10.10">
    <property type="entry name" value="Winged helix-like DNA-binding domain superfamily/Winged helix DNA-binding domain"/>
    <property type="match status" value="1"/>
</dbReference>
<dbReference type="AlphaFoldDB" id="A0A6L2P2B0"/>
<dbReference type="GO" id="GO:0000967">
    <property type="term" value="P:rRNA 5'-end processing"/>
    <property type="evidence" value="ECO:0007669"/>
    <property type="project" value="TreeGrafter"/>
</dbReference>
<keyword evidence="2" id="KW-0963">Cytoplasm</keyword>
<dbReference type="GO" id="GO:0005634">
    <property type="term" value="C:nucleus"/>
    <property type="evidence" value="ECO:0007669"/>
    <property type="project" value="UniProtKB-SubCell"/>
</dbReference>
<feature type="domain" description="HSF-type DNA-binding" evidence="10">
    <location>
        <begin position="392"/>
        <end position="483"/>
    </location>
</feature>
<dbReference type="Pfam" id="PF13456">
    <property type="entry name" value="RVT_3"/>
    <property type="match status" value="1"/>
</dbReference>
<comment type="similarity">
    <text evidence="8">Belongs to the HSF family.</text>
</comment>
<dbReference type="Gene3D" id="3.30.420.10">
    <property type="entry name" value="Ribonuclease H-like superfamily/Ribonuclease H"/>
    <property type="match status" value="1"/>
</dbReference>
<comment type="subcellular location">
    <subcellularLocation>
        <location evidence="1">Nucleus</location>
    </subcellularLocation>
</comment>
<evidence type="ECO:0000256" key="1">
    <source>
        <dbReference type="ARBA" id="ARBA00004123"/>
    </source>
</evidence>
<organism evidence="12">
    <name type="scientific">Tanacetum cinerariifolium</name>
    <name type="common">Dalmatian daisy</name>
    <name type="synonym">Chrysanthemum cinerariifolium</name>
    <dbReference type="NCBI Taxonomy" id="118510"/>
    <lineage>
        <taxon>Eukaryota</taxon>
        <taxon>Viridiplantae</taxon>
        <taxon>Streptophyta</taxon>
        <taxon>Embryophyta</taxon>
        <taxon>Tracheophyta</taxon>
        <taxon>Spermatophyta</taxon>
        <taxon>Magnoliopsida</taxon>
        <taxon>eudicotyledons</taxon>
        <taxon>Gunneridae</taxon>
        <taxon>Pentapetalae</taxon>
        <taxon>asterids</taxon>
        <taxon>campanulids</taxon>
        <taxon>Asterales</taxon>
        <taxon>Asteraceae</taxon>
        <taxon>Asteroideae</taxon>
        <taxon>Anthemideae</taxon>
        <taxon>Anthemidinae</taxon>
        <taxon>Tanacetum</taxon>
    </lineage>
</organism>
<dbReference type="InterPro" id="IPR002156">
    <property type="entry name" value="RNaseH_domain"/>
</dbReference>
<comment type="caution">
    <text evidence="12">The sequence shown here is derived from an EMBL/GenBank/DDBJ whole genome shotgun (WGS) entry which is preliminary data.</text>
</comment>
<evidence type="ECO:0000259" key="11">
    <source>
        <dbReference type="SMART" id="SM00732"/>
    </source>
</evidence>
<evidence type="ECO:0000256" key="8">
    <source>
        <dbReference type="RuleBase" id="RU004020"/>
    </source>
</evidence>
<dbReference type="Gene3D" id="3.30.420.140">
    <property type="entry name" value="YqgF/RNase H-like domain"/>
    <property type="match status" value="1"/>
</dbReference>
<feature type="domain" description="YqgF/RNase H-like" evidence="11">
    <location>
        <begin position="22"/>
        <end position="126"/>
    </location>
</feature>
<evidence type="ECO:0000259" key="10">
    <source>
        <dbReference type="SMART" id="SM00415"/>
    </source>
</evidence>
<dbReference type="GO" id="GO:0043565">
    <property type="term" value="F:sequence-specific DNA binding"/>
    <property type="evidence" value="ECO:0007669"/>
    <property type="project" value="InterPro"/>
</dbReference>
<accession>A0A6L2P2B0</accession>
<evidence type="ECO:0000256" key="7">
    <source>
        <dbReference type="ARBA" id="ARBA00023242"/>
    </source>
</evidence>
<dbReference type="InterPro" id="IPR000232">
    <property type="entry name" value="HSF_DNA-bd"/>
</dbReference>
<dbReference type="SMART" id="SM00415">
    <property type="entry name" value="HSF"/>
    <property type="match status" value="1"/>
</dbReference>
<dbReference type="Pfam" id="PF00447">
    <property type="entry name" value="HSF_DNA-bind"/>
    <property type="match status" value="1"/>
</dbReference>
<evidence type="ECO:0000256" key="4">
    <source>
        <dbReference type="ARBA" id="ARBA00022722"/>
    </source>
</evidence>
<keyword evidence="5" id="KW-0378">Hydrolase</keyword>
<dbReference type="HAMAP" id="MF_00651">
    <property type="entry name" value="Nuclease_YqgF"/>
    <property type="match status" value="1"/>
</dbReference>
<keyword evidence="7" id="KW-0539">Nucleus</keyword>
<evidence type="ECO:0000313" key="12">
    <source>
        <dbReference type="EMBL" id="GEU92560.1"/>
    </source>
</evidence>
<dbReference type="InterPro" id="IPR005227">
    <property type="entry name" value="YqgF"/>
</dbReference>
<dbReference type="SMART" id="SM00732">
    <property type="entry name" value="YqgFc"/>
    <property type="match status" value="1"/>
</dbReference>
<dbReference type="GO" id="GO:0003700">
    <property type="term" value="F:DNA-binding transcription factor activity"/>
    <property type="evidence" value="ECO:0007669"/>
    <property type="project" value="InterPro"/>
</dbReference>
<evidence type="ECO:0000256" key="9">
    <source>
        <dbReference type="SAM" id="MobiDB-lite"/>
    </source>
</evidence>
<dbReference type="InterPro" id="IPR044730">
    <property type="entry name" value="RNase_H-like_dom_plant"/>
</dbReference>
<dbReference type="InterPro" id="IPR036397">
    <property type="entry name" value="RNaseH_sf"/>
</dbReference>
<dbReference type="InterPro" id="IPR036388">
    <property type="entry name" value="WH-like_DNA-bd_sf"/>
</dbReference>
<keyword evidence="3" id="KW-0690">Ribosome biogenesis</keyword>
<dbReference type="InterPro" id="IPR012337">
    <property type="entry name" value="RNaseH-like_sf"/>
</dbReference>
<dbReference type="SUPFAM" id="SSF46785">
    <property type="entry name" value="Winged helix' DNA-binding domain"/>
    <property type="match status" value="1"/>
</dbReference>
<dbReference type="PANTHER" id="PTHR33317:SF1">
    <property type="entry name" value="POLYNUCLEOTIDYL TRANSFERASE, RIBONUCLEASE H-LIKE SUPERFAMILY PROTEIN"/>
    <property type="match status" value="1"/>
</dbReference>
<name>A0A6L2P2B0_TANCI</name>
<dbReference type="CDD" id="cd16964">
    <property type="entry name" value="YqgF"/>
    <property type="match status" value="1"/>
</dbReference>
<sequence length="767" mass="87921">MRYMKPLNLFQDLLKIPAVERGRLLGLDVGDKYVGLAVSDFNNKVASPLSVLVRKKSNIGLMALDFQHLINELSLSGFIVGYPYDRRKNSPNATQVKVFVDDLTKTGKLDEVPYTFWEECFSTKNVEVLLKPFNFHPIETKTISDKFAAVGILQGYLDVVNRHTNTYSWDRISSFYWNCQKFNLYFRYVNLLPNMGSSMGSYKLNTSAISREIHGPNCYGGILRDERGCSIRGFMGHVRTSLAQSDAEILAVFKGIELIDSLRLRNATLETDSLFAFDIHEKPDLYTKSPKLRAKISECQTLIKKNGITLSLITSEENKCAHFLAKLAMDDVDDEHEDVLDPPPGIETLIMADISNFEKEQEPSNSSVGVGGLIQSYMPFMIPNLKLLSKSPNRSFVYKLFDMVSDPSTDAIILWSKSGTSFFIKDKEGLHNHVQERFDHNIKTFHKTLGEFGFQCIDKFLHEYANKNFQRDNKDRLKNIKSRRKLWLAKNNMQSDMEEEVKRLKFFQDSLKVNISIMKEKAQITKCLLDVKRCLESASMRIATKVNEKKRLEQDQVKYSIPKGIEKVAARKDGRRPWSDPMQVYVDIEKLQKDLSKLNVQILNLEQGQVFIENQLVAIEKNLPGTEIKQQEVEVSMNKLFNNSKAIPRKRSRKNANKKKHESGVKKVRANDSNDQRGKEDSTRNLESRESDSPVYYPKENDSSSATDLEHEDLMLFVGMLEDDLTCESDSPVYYPKENDICSATDLEHEDLMMFVGMLEDDLTFSW</sequence>
<keyword evidence="4" id="KW-0540">Nuclease</keyword>
<evidence type="ECO:0000256" key="5">
    <source>
        <dbReference type="ARBA" id="ARBA00022801"/>
    </source>
</evidence>
<feature type="compositionally biased region" description="Basic residues" evidence="9">
    <location>
        <begin position="647"/>
        <end position="661"/>
    </location>
</feature>
<reference evidence="12" key="1">
    <citation type="journal article" date="2019" name="Sci. Rep.">
        <title>Draft genome of Tanacetum cinerariifolium, the natural source of mosquito coil.</title>
        <authorList>
            <person name="Yamashiro T."/>
            <person name="Shiraishi A."/>
            <person name="Satake H."/>
            <person name="Nakayama K."/>
        </authorList>
    </citation>
    <scope>NUCLEOTIDE SEQUENCE</scope>
</reference>
<dbReference type="InterPro" id="IPR037027">
    <property type="entry name" value="YqgF/RNaseH-like_dom_sf"/>
</dbReference>
<evidence type="ECO:0000256" key="6">
    <source>
        <dbReference type="ARBA" id="ARBA00023125"/>
    </source>
</evidence>
<keyword evidence="6" id="KW-0238">DNA-binding</keyword>